<organism evidence="3 4">
    <name type="scientific">Nematocida displodere</name>
    <dbReference type="NCBI Taxonomy" id="1805483"/>
    <lineage>
        <taxon>Eukaryota</taxon>
        <taxon>Fungi</taxon>
        <taxon>Fungi incertae sedis</taxon>
        <taxon>Microsporidia</taxon>
        <taxon>Nematocida</taxon>
    </lineage>
</organism>
<dbReference type="GO" id="GO:0005886">
    <property type="term" value="C:plasma membrane"/>
    <property type="evidence" value="ECO:0007669"/>
    <property type="project" value="TreeGrafter"/>
</dbReference>
<reference evidence="3 4" key="1">
    <citation type="submission" date="2016-02" db="EMBL/GenBank/DDBJ databases">
        <title>Discovery of a natural microsporidian pathogen with a broad tissue tropism in Caenorhabditis elegans.</title>
        <authorList>
            <person name="Luallen R.J."/>
            <person name="Reinke A.W."/>
            <person name="Tong L."/>
            <person name="Botts M.R."/>
            <person name="Felix M.-A."/>
            <person name="Troemel E.R."/>
        </authorList>
    </citation>
    <scope>NUCLEOTIDE SEQUENCE [LARGE SCALE GENOMIC DNA]</scope>
    <source>
        <strain evidence="3 4">JUm2807</strain>
    </source>
</reference>
<evidence type="ECO:0000313" key="3">
    <source>
        <dbReference type="EMBL" id="OAG31332.1"/>
    </source>
</evidence>
<keyword evidence="1" id="KW-0175">Coiled coil</keyword>
<dbReference type="Proteomes" id="UP000185944">
    <property type="component" value="Unassembled WGS sequence"/>
</dbReference>
<gene>
    <name evidence="3" type="ORF">NEDG_01810</name>
</gene>
<dbReference type="Pfam" id="PF09763">
    <property type="entry name" value="Sec3_CC"/>
    <property type="match status" value="1"/>
</dbReference>
<dbReference type="GO" id="GO:0006893">
    <property type="term" value="P:Golgi to plasma membrane transport"/>
    <property type="evidence" value="ECO:0007669"/>
    <property type="project" value="TreeGrafter"/>
</dbReference>
<evidence type="ECO:0000256" key="1">
    <source>
        <dbReference type="SAM" id="Coils"/>
    </source>
</evidence>
<dbReference type="GeneID" id="93648160"/>
<feature type="coiled-coil region" evidence="1">
    <location>
        <begin position="68"/>
        <end position="97"/>
    </location>
</feature>
<evidence type="ECO:0000313" key="4">
    <source>
        <dbReference type="Proteomes" id="UP000185944"/>
    </source>
</evidence>
<dbReference type="PANTHER" id="PTHR16092:SF14">
    <property type="entry name" value="EXOCYST COMPLEX COMPONENT 1 ISOFORM X1"/>
    <property type="match status" value="1"/>
</dbReference>
<evidence type="ECO:0000259" key="2">
    <source>
        <dbReference type="Pfam" id="PF09763"/>
    </source>
</evidence>
<dbReference type="AlphaFoldDB" id="A0A177EJL9"/>
<proteinExistence type="predicted"/>
<dbReference type="InterPro" id="IPR019160">
    <property type="entry name" value="Sec3_CC"/>
</dbReference>
<sequence length="552" mass="61752">MGPDELFKEPWAVEGISSGASEGLVGRAEETWRRVQREGVSLEKAQDALEQAVDVLGEVLGQMEGAREDVLEIEHSTAEKEAEIANKQAALKVLNELIEQLVVPEEALSVLAEPWLESLKEVPKIEEALKKVKGVLGIDNQYLLKVPAVHEGQGKAQRALSAFSSAARKYLIGLTKKKKRDAPNAPTIHALFSRYTTIIEYLTEEGEAGEVVGLYIESQSGEYQTKIAQETEKVVNLFKKSKEKRQDANKPLSEKVDKSFTALLQLLHSQMLNEAFFLIDVLGLERPEQGRVLGRVFKQAGETLTQALPSLYKAGWPISVLNLQAEGSIWSQEYLLVDDNPENTANPDNTEKLAEQKALAKTQMETVSGLVKKQLSELTRTYLSGIKKTIAKEYAKEGALDLDKVYFDIVDTCTVREINTEVAQFNIQYSGKIQSTKERVFFMAKRACVLGAMHTDFIERKEFFDIGVGKVIEEEMEKVSKELLYLAEAKVFEKEKLSSIIKRARELMDVLMKVDGVLGFKIQMDFKDMVLTKANFHQKNEIAKALTTNASD</sequence>
<dbReference type="GO" id="GO:0005546">
    <property type="term" value="F:phosphatidylinositol-4,5-bisphosphate binding"/>
    <property type="evidence" value="ECO:0007669"/>
    <property type="project" value="TreeGrafter"/>
</dbReference>
<keyword evidence="4" id="KW-1185">Reference proteome</keyword>
<name>A0A177EJL9_9MICR</name>
<accession>A0A177EJL9</accession>
<dbReference type="PANTHER" id="PTHR16092">
    <property type="entry name" value="SEC3/SYNTAXIN-RELATED"/>
    <property type="match status" value="1"/>
</dbReference>
<dbReference type="GO" id="GO:0006887">
    <property type="term" value="P:exocytosis"/>
    <property type="evidence" value="ECO:0007669"/>
    <property type="project" value="InterPro"/>
</dbReference>
<dbReference type="GO" id="GO:0000145">
    <property type="term" value="C:exocyst"/>
    <property type="evidence" value="ECO:0007669"/>
    <property type="project" value="InterPro"/>
</dbReference>
<dbReference type="OrthoDB" id="2188329at2759"/>
<dbReference type="EMBL" id="LTDL01000019">
    <property type="protein sequence ID" value="OAG31332.1"/>
    <property type="molecule type" value="Genomic_DNA"/>
</dbReference>
<feature type="domain" description="Exocyst complex component Sec3 coiled-coil" evidence="2">
    <location>
        <begin position="43"/>
        <end position="132"/>
    </location>
</feature>
<dbReference type="VEuPathDB" id="MicrosporidiaDB:NEDG_01810"/>
<comment type="caution">
    <text evidence="3">The sequence shown here is derived from an EMBL/GenBank/DDBJ whole genome shotgun (WGS) entry which is preliminary data.</text>
</comment>
<protein>
    <recommendedName>
        <fullName evidence="2">Exocyst complex component Sec3 coiled-coil domain-containing protein</fullName>
    </recommendedName>
</protein>
<dbReference type="RefSeq" id="XP_067545028.1">
    <property type="nucleotide sequence ID" value="XM_067689228.1"/>
</dbReference>